<gene>
    <name evidence="1" type="ORF">F5Z01DRAFT_668675</name>
</gene>
<keyword evidence="2" id="KW-1185">Reference proteome</keyword>
<accession>A0A9P8CJS7</accession>
<dbReference type="GeneID" id="70295270"/>
<dbReference type="RefSeq" id="XP_046113567.1">
    <property type="nucleotide sequence ID" value="XM_046264367.1"/>
</dbReference>
<protein>
    <submittedName>
        <fullName evidence="1">Uncharacterized protein</fullName>
    </submittedName>
</protein>
<evidence type="ECO:0000313" key="2">
    <source>
        <dbReference type="Proteomes" id="UP000887229"/>
    </source>
</evidence>
<proteinExistence type="predicted"/>
<dbReference type="OrthoDB" id="4763277at2759"/>
<name>A0A9P8CJS7_9HYPO</name>
<dbReference type="AlphaFoldDB" id="A0A9P8CJS7"/>
<comment type="caution">
    <text evidence="1">The sequence shown here is derived from an EMBL/GenBank/DDBJ whole genome shotgun (WGS) entry which is preliminary data.</text>
</comment>
<dbReference type="EMBL" id="MU251297">
    <property type="protein sequence ID" value="KAG9249643.1"/>
    <property type="molecule type" value="Genomic_DNA"/>
</dbReference>
<dbReference type="Proteomes" id="UP000887229">
    <property type="component" value="Unassembled WGS sequence"/>
</dbReference>
<sequence>MTYRFDETKRLRDRVDLRNYPRAMSESDISLQRLCAALPHFTEGVLNYLSGSEAASFLAALNILGDKEWKRTRDQFVSLLRDVPEHSPWIEGLMSKGHKVFLVGRDMTIWKKRLEDPVGYWKEHSDPWNEEPLKVWIAVRIVTDMFKKPSTSHGLQNRYYHPYGTDVNGNIFTKIPKQRLGRHILRRNILPVSGDVQPTQSVAWRRSTKPNLNNIRVVWADFPDGSEHSTPHVRICPIQGNSRRTNDAMNGNHYRQNHSCLLLPPGAVCEISPIRKLCPFMPYIDLGDGKLQECEVIDPLNRGSVKNKFALLIEFSCYGAQDDPTRPLGLDVCRTLQGILL</sequence>
<reference evidence="1" key="1">
    <citation type="journal article" date="2021" name="IMA Fungus">
        <title>Genomic characterization of three marine fungi, including Emericellopsis atlantica sp. nov. with signatures of a generalist lifestyle and marine biomass degradation.</title>
        <authorList>
            <person name="Hagestad O.C."/>
            <person name="Hou L."/>
            <person name="Andersen J.H."/>
            <person name="Hansen E.H."/>
            <person name="Altermark B."/>
            <person name="Li C."/>
            <person name="Kuhnert E."/>
            <person name="Cox R.J."/>
            <person name="Crous P.W."/>
            <person name="Spatafora J.W."/>
            <person name="Lail K."/>
            <person name="Amirebrahimi M."/>
            <person name="Lipzen A."/>
            <person name="Pangilinan J."/>
            <person name="Andreopoulos W."/>
            <person name="Hayes R.D."/>
            <person name="Ng V."/>
            <person name="Grigoriev I.V."/>
            <person name="Jackson S.A."/>
            <person name="Sutton T.D.S."/>
            <person name="Dobson A.D.W."/>
            <person name="Rama T."/>
        </authorList>
    </citation>
    <scope>NUCLEOTIDE SEQUENCE</scope>
    <source>
        <strain evidence="1">TS7</strain>
    </source>
</reference>
<organism evidence="1 2">
    <name type="scientific">Emericellopsis atlantica</name>
    <dbReference type="NCBI Taxonomy" id="2614577"/>
    <lineage>
        <taxon>Eukaryota</taxon>
        <taxon>Fungi</taxon>
        <taxon>Dikarya</taxon>
        <taxon>Ascomycota</taxon>
        <taxon>Pezizomycotina</taxon>
        <taxon>Sordariomycetes</taxon>
        <taxon>Hypocreomycetidae</taxon>
        <taxon>Hypocreales</taxon>
        <taxon>Bionectriaceae</taxon>
        <taxon>Emericellopsis</taxon>
    </lineage>
</organism>
<evidence type="ECO:0000313" key="1">
    <source>
        <dbReference type="EMBL" id="KAG9249643.1"/>
    </source>
</evidence>